<dbReference type="InterPro" id="IPR032834">
    <property type="entry name" value="NatK-like_C"/>
</dbReference>
<dbReference type="EMBL" id="CP018867">
    <property type="protein sequence ID" value="AUI71975.1"/>
    <property type="molecule type" value="Genomic_DNA"/>
</dbReference>
<feature type="transmembrane region" description="Helical" evidence="1">
    <location>
        <begin position="7"/>
        <end position="27"/>
    </location>
</feature>
<feature type="transmembrane region" description="Helical" evidence="1">
    <location>
        <begin position="167"/>
        <end position="186"/>
    </location>
</feature>
<evidence type="ECO:0000256" key="1">
    <source>
        <dbReference type="SAM" id="Phobius"/>
    </source>
</evidence>
<dbReference type="PANTHER" id="PTHR40448">
    <property type="entry name" value="TWO-COMPONENT SENSOR HISTIDINE KINASE"/>
    <property type="match status" value="1"/>
</dbReference>
<dbReference type="Gene3D" id="3.30.565.10">
    <property type="entry name" value="Histidine kinase-like ATPase, C-terminal domain"/>
    <property type="match status" value="1"/>
</dbReference>
<dbReference type="Proteomes" id="UP000234653">
    <property type="component" value="Chromosome"/>
</dbReference>
<dbReference type="SUPFAM" id="SSF55874">
    <property type="entry name" value="ATPase domain of HSP90 chaperone/DNA topoisomerase II/histidine kinase"/>
    <property type="match status" value="1"/>
</dbReference>
<protein>
    <recommendedName>
        <fullName evidence="2">Sensor histidine kinase NatK-like C-terminal domain-containing protein</fullName>
    </recommendedName>
</protein>
<proteinExistence type="predicted"/>
<feature type="transmembrane region" description="Helical" evidence="1">
    <location>
        <begin position="85"/>
        <end position="108"/>
    </location>
</feature>
<accession>A0A2K9HLR8</accession>
<dbReference type="InterPro" id="IPR036890">
    <property type="entry name" value="HATPase_C_sf"/>
</dbReference>
<dbReference type="Pfam" id="PF14501">
    <property type="entry name" value="HATPase_c_5"/>
    <property type="match status" value="1"/>
</dbReference>
<name>A0A2K9HLR8_9LACO</name>
<evidence type="ECO:0000313" key="4">
    <source>
        <dbReference type="Proteomes" id="UP000234653"/>
    </source>
</evidence>
<feature type="domain" description="Sensor histidine kinase NatK-like C-terminal" evidence="2">
    <location>
        <begin position="343"/>
        <end position="438"/>
    </location>
</feature>
<dbReference type="GO" id="GO:0042802">
    <property type="term" value="F:identical protein binding"/>
    <property type="evidence" value="ECO:0007669"/>
    <property type="project" value="TreeGrafter"/>
</dbReference>
<dbReference type="KEGG" id="lali:LA20249_07200"/>
<feature type="transmembrane region" description="Helical" evidence="1">
    <location>
        <begin position="39"/>
        <end position="65"/>
    </location>
</feature>
<feature type="transmembrane region" description="Helical" evidence="1">
    <location>
        <begin position="128"/>
        <end position="146"/>
    </location>
</feature>
<dbReference type="OrthoDB" id="1652078at2"/>
<evidence type="ECO:0000313" key="3">
    <source>
        <dbReference type="EMBL" id="AUI71975.1"/>
    </source>
</evidence>
<keyword evidence="1" id="KW-0472">Membrane</keyword>
<dbReference type="AlphaFoldDB" id="A0A2K9HLR8"/>
<sequence>MITLPIPVEYVVDSIFIFLCFLLYQQLISENNIYLMNRYVIYSLFWGLISLLFEDYSYILFLMFFIMWDSIKQKKINFDKGQINLLIFSVVIQMMLSLLCEVFTNLIYLILSKLFNISSFFVSHSFRSILSVFVNIIFVLIIVKLIRENYAKINEIEEKILSLKLNNRFFLMLISIFLSFEIILFVGNIQEITYLMNVTILFSFMFFAFLLCWQMVELVQSVSIRQKTINDIEQNRQMREYLTNIQEQYDDLRKFKHDFKNIVLSISADSKKNMNKDYEDIYKELVQQKGFVADLDGKTILELKKIANEPIRGLIIQKFFKARSNNIKINIEIVDDCIKFTKNLLEIIRVVGILLDNSIEEAASGDKREVRVAFIKNQDTIEVSVENPINHFIDVRNIFKKEYSTKGKNRGIGLTNVSEIINKNSNLFLDTEIKGKFLRITLIVLEV</sequence>
<keyword evidence="1" id="KW-1133">Transmembrane helix</keyword>
<keyword evidence="1" id="KW-0812">Transmembrane</keyword>
<dbReference type="PANTHER" id="PTHR40448:SF1">
    <property type="entry name" value="TWO-COMPONENT SENSOR HISTIDINE KINASE"/>
    <property type="match status" value="1"/>
</dbReference>
<keyword evidence="4" id="KW-1185">Reference proteome</keyword>
<gene>
    <name evidence="3" type="ORF">LA20249_07200</name>
</gene>
<reference evidence="3 4" key="1">
    <citation type="submission" date="2016-12" db="EMBL/GenBank/DDBJ databases">
        <title>The whole genome sequencing and assembly of Lactobacillus alimentarius DSM 20249T strain.</title>
        <authorList>
            <person name="Lee Y.-J."/>
            <person name="Yi H."/>
            <person name="Bahn Y.-S."/>
            <person name="Kim J.F."/>
            <person name="Lee D.-W."/>
        </authorList>
    </citation>
    <scope>NUCLEOTIDE SEQUENCE [LARGE SCALE GENOMIC DNA]</scope>
    <source>
        <strain evidence="3 4">DSM 20249</strain>
    </source>
</reference>
<dbReference type="RefSeq" id="WP_057737102.1">
    <property type="nucleotide sequence ID" value="NZ_CP018867.1"/>
</dbReference>
<evidence type="ECO:0000259" key="2">
    <source>
        <dbReference type="Pfam" id="PF14501"/>
    </source>
</evidence>
<feature type="transmembrane region" description="Helical" evidence="1">
    <location>
        <begin position="192"/>
        <end position="216"/>
    </location>
</feature>
<organism evidence="3 4">
    <name type="scientific">Companilactobacillus alimentarius DSM 20249</name>
    <dbReference type="NCBI Taxonomy" id="1423720"/>
    <lineage>
        <taxon>Bacteria</taxon>
        <taxon>Bacillati</taxon>
        <taxon>Bacillota</taxon>
        <taxon>Bacilli</taxon>
        <taxon>Lactobacillales</taxon>
        <taxon>Lactobacillaceae</taxon>
        <taxon>Companilactobacillus</taxon>
    </lineage>
</organism>
<dbReference type="STRING" id="1423720.FC67_GL001254"/>